<organism evidence="12 13">
    <name type="scientific">Undibacterium rivi</name>
    <dbReference type="NCBI Taxonomy" id="2828729"/>
    <lineage>
        <taxon>Bacteria</taxon>
        <taxon>Pseudomonadati</taxon>
        <taxon>Pseudomonadota</taxon>
        <taxon>Betaproteobacteria</taxon>
        <taxon>Burkholderiales</taxon>
        <taxon>Oxalobacteraceae</taxon>
        <taxon>Undibacterium</taxon>
    </lineage>
</organism>
<keyword evidence="13" id="KW-1185">Reference proteome</keyword>
<comment type="caution">
    <text evidence="12">The sequence shown here is derived from an EMBL/GenBank/DDBJ whole genome shotgun (WGS) entry which is preliminary data.</text>
</comment>
<comment type="function">
    <text evidence="10">Allows the formation of correctly charged Gln-tRNA(Gln) through the transamidation of misacylated Glu-tRNA(Gln) in organisms which lack glutaminyl-tRNA synthetase. The reaction takes place in the presence of glutamine and ATP through an activated gamma-phospho-Glu-tRNA(Gln).</text>
</comment>
<feature type="domain" description="Amidase" evidence="11">
    <location>
        <begin position="22"/>
        <end position="466"/>
    </location>
</feature>
<evidence type="ECO:0000256" key="1">
    <source>
        <dbReference type="ARBA" id="ARBA00008069"/>
    </source>
</evidence>
<dbReference type="Pfam" id="PF01425">
    <property type="entry name" value="Amidase"/>
    <property type="match status" value="1"/>
</dbReference>
<keyword evidence="6 10" id="KW-0547">Nucleotide-binding</keyword>
<keyword evidence="8 10" id="KW-0648">Protein biosynthesis</keyword>
<dbReference type="NCBIfam" id="TIGR00132">
    <property type="entry name" value="gatA"/>
    <property type="match status" value="1"/>
</dbReference>
<proteinExistence type="inferred from homology"/>
<dbReference type="EMBL" id="JAGSPK010000006">
    <property type="protein sequence ID" value="MBR7794051.1"/>
    <property type="molecule type" value="Genomic_DNA"/>
</dbReference>
<sequence>MHTKTLAQLSALLHSKQISATELAQHFLRRIAASDLNAFLHVDTALTLQQAAAADARLAKGDATALTGIPIAHKDIFVTKDLRSTAGSRMLENYVSPFDATVVTKLAEAGMVTLGKLNCDEFAMGSANENSYFGAVKNPWDKTAVPGGSSGGSAAAIAARLTPAATGTDTGGSIRQPAAFCGITGIKPTYSSVSRYGMIAFASSLDQGGPMAQTAEDCGLLLNAMVGFDEKDSTSLDRKPEDFNRDLNKSIQGLRIGVPKEFFGAGLAPDVEQAVRAALSEYEKLGATLVDISLPKTELSIPVYYVIAPAEASSNLSRFDGVRYGHRAADYKDLNDMYKKSRTEGFGEEVKRRILVGAYVLSHGYYDAYYLQAQKIRRLIAQDFAAAFEKCDVIMGPVAPTVAWDLGSKSDDPVANYLADIFTLSTSLAGLPGMSIPCGFGQGDKNAKRPVGLQLIGNYFDEARLLNIAHQYQQVTDWHQRAPE</sequence>
<evidence type="ECO:0000256" key="9">
    <source>
        <dbReference type="ARBA" id="ARBA00047407"/>
    </source>
</evidence>
<dbReference type="InterPro" id="IPR000120">
    <property type="entry name" value="Amidase"/>
</dbReference>
<evidence type="ECO:0000256" key="7">
    <source>
        <dbReference type="ARBA" id="ARBA00022840"/>
    </source>
</evidence>
<name>A0ABS5H599_9BURK</name>
<dbReference type="Proteomes" id="UP000682982">
    <property type="component" value="Unassembled WGS sequence"/>
</dbReference>
<evidence type="ECO:0000256" key="2">
    <source>
        <dbReference type="ARBA" id="ARBA00011123"/>
    </source>
</evidence>
<dbReference type="EC" id="6.3.5.7" evidence="3 10"/>
<feature type="active site" description="Acyl-ester intermediate" evidence="10">
    <location>
        <position position="173"/>
    </location>
</feature>
<evidence type="ECO:0000313" key="13">
    <source>
        <dbReference type="Proteomes" id="UP000682982"/>
    </source>
</evidence>
<dbReference type="PANTHER" id="PTHR11895">
    <property type="entry name" value="TRANSAMIDASE"/>
    <property type="match status" value="1"/>
</dbReference>
<comment type="subunit">
    <text evidence="2 10">Heterotrimer of A, B and C subunits.</text>
</comment>
<feature type="active site" description="Charge relay system" evidence="10">
    <location>
        <position position="74"/>
    </location>
</feature>
<evidence type="ECO:0000256" key="4">
    <source>
        <dbReference type="ARBA" id="ARBA00014428"/>
    </source>
</evidence>
<evidence type="ECO:0000259" key="11">
    <source>
        <dbReference type="Pfam" id="PF01425"/>
    </source>
</evidence>
<evidence type="ECO:0000256" key="8">
    <source>
        <dbReference type="ARBA" id="ARBA00022917"/>
    </source>
</evidence>
<dbReference type="RefSeq" id="WP_212680073.1">
    <property type="nucleotide sequence ID" value="NZ_JAGSPK010000006.1"/>
</dbReference>
<protein>
    <recommendedName>
        <fullName evidence="4 10">Glutamyl-tRNA(Gln) amidotransferase subunit A</fullName>
        <shortName evidence="10">Glu-ADT subunit A</shortName>
        <ecNumber evidence="3 10">6.3.5.7</ecNumber>
    </recommendedName>
</protein>
<dbReference type="InterPro" id="IPR004412">
    <property type="entry name" value="GatA"/>
</dbReference>
<gene>
    <name evidence="10 12" type="primary">gatA</name>
    <name evidence="12" type="ORF">KDM87_15770</name>
</gene>
<dbReference type="InterPro" id="IPR036928">
    <property type="entry name" value="AS_sf"/>
</dbReference>
<dbReference type="Gene3D" id="3.90.1300.10">
    <property type="entry name" value="Amidase signature (AS) domain"/>
    <property type="match status" value="1"/>
</dbReference>
<feature type="active site" description="Charge relay system" evidence="10">
    <location>
        <position position="149"/>
    </location>
</feature>
<comment type="catalytic activity">
    <reaction evidence="9 10">
        <text>L-glutamyl-tRNA(Gln) + L-glutamine + ATP + H2O = L-glutaminyl-tRNA(Gln) + L-glutamate + ADP + phosphate + H(+)</text>
        <dbReference type="Rhea" id="RHEA:17521"/>
        <dbReference type="Rhea" id="RHEA-COMP:9681"/>
        <dbReference type="Rhea" id="RHEA-COMP:9684"/>
        <dbReference type="ChEBI" id="CHEBI:15377"/>
        <dbReference type="ChEBI" id="CHEBI:15378"/>
        <dbReference type="ChEBI" id="CHEBI:29985"/>
        <dbReference type="ChEBI" id="CHEBI:30616"/>
        <dbReference type="ChEBI" id="CHEBI:43474"/>
        <dbReference type="ChEBI" id="CHEBI:58359"/>
        <dbReference type="ChEBI" id="CHEBI:78520"/>
        <dbReference type="ChEBI" id="CHEBI:78521"/>
        <dbReference type="ChEBI" id="CHEBI:456216"/>
        <dbReference type="EC" id="6.3.5.7"/>
    </reaction>
</comment>
<accession>A0ABS5H599</accession>
<dbReference type="PROSITE" id="PS00571">
    <property type="entry name" value="AMIDASES"/>
    <property type="match status" value="1"/>
</dbReference>
<dbReference type="InterPro" id="IPR020556">
    <property type="entry name" value="Amidase_CS"/>
</dbReference>
<keyword evidence="7 10" id="KW-0067">ATP-binding</keyword>
<keyword evidence="5 10" id="KW-0436">Ligase</keyword>
<evidence type="ECO:0000256" key="6">
    <source>
        <dbReference type="ARBA" id="ARBA00022741"/>
    </source>
</evidence>
<evidence type="ECO:0000256" key="10">
    <source>
        <dbReference type="HAMAP-Rule" id="MF_00120"/>
    </source>
</evidence>
<dbReference type="InterPro" id="IPR023631">
    <property type="entry name" value="Amidase_dom"/>
</dbReference>
<dbReference type="SUPFAM" id="SSF75304">
    <property type="entry name" value="Amidase signature (AS) enzymes"/>
    <property type="match status" value="1"/>
</dbReference>
<evidence type="ECO:0000256" key="3">
    <source>
        <dbReference type="ARBA" id="ARBA00012739"/>
    </source>
</evidence>
<dbReference type="PANTHER" id="PTHR11895:SF151">
    <property type="entry name" value="GLUTAMYL-TRNA(GLN) AMIDOTRANSFERASE SUBUNIT A"/>
    <property type="match status" value="1"/>
</dbReference>
<reference evidence="12 13" key="1">
    <citation type="submission" date="2021-04" db="EMBL/GenBank/DDBJ databases">
        <title>novel species isolated from subtropical streams in China.</title>
        <authorList>
            <person name="Lu H."/>
        </authorList>
    </citation>
    <scope>NUCLEOTIDE SEQUENCE [LARGE SCALE GENOMIC DNA]</scope>
    <source>
        <strain evidence="12 13">FT147W</strain>
    </source>
</reference>
<comment type="similarity">
    <text evidence="1 10">Belongs to the amidase family. GatA subfamily.</text>
</comment>
<evidence type="ECO:0000256" key="5">
    <source>
        <dbReference type="ARBA" id="ARBA00022598"/>
    </source>
</evidence>
<dbReference type="HAMAP" id="MF_00120">
    <property type="entry name" value="GatA"/>
    <property type="match status" value="1"/>
</dbReference>
<evidence type="ECO:0000313" key="12">
    <source>
        <dbReference type="EMBL" id="MBR7794051.1"/>
    </source>
</evidence>